<dbReference type="Pfam" id="PF06968">
    <property type="entry name" value="BATS"/>
    <property type="match status" value="1"/>
</dbReference>
<evidence type="ECO:0000259" key="3">
    <source>
        <dbReference type="SMART" id="SM00876"/>
    </source>
</evidence>
<organism evidence="4">
    <name type="scientific">bioreactor metagenome</name>
    <dbReference type="NCBI Taxonomy" id="1076179"/>
    <lineage>
        <taxon>unclassified sequences</taxon>
        <taxon>metagenomes</taxon>
        <taxon>ecological metagenomes</taxon>
    </lineage>
</organism>
<evidence type="ECO:0000313" key="4">
    <source>
        <dbReference type="EMBL" id="MPN27910.1"/>
    </source>
</evidence>
<evidence type="ECO:0000256" key="1">
    <source>
        <dbReference type="ARBA" id="ARBA00001966"/>
    </source>
</evidence>
<dbReference type="InterPro" id="IPR013785">
    <property type="entry name" value="Aldolase_TIM"/>
</dbReference>
<dbReference type="GO" id="GO:0004076">
    <property type="term" value="F:biotin synthase activity"/>
    <property type="evidence" value="ECO:0007669"/>
    <property type="project" value="UniProtKB-EC"/>
</dbReference>
<keyword evidence="2" id="KW-0408">Iron</keyword>
<accession>A0A645GNY5</accession>
<dbReference type="Gene3D" id="3.20.20.70">
    <property type="entry name" value="Aldolase class I"/>
    <property type="match status" value="1"/>
</dbReference>
<dbReference type="SMART" id="SM00876">
    <property type="entry name" value="BATS"/>
    <property type="match status" value="1"/>
</dbReference>
<dbReference type="InterPro" id="IPR010722">
    <property type="entry name" value="BATS_dom"/>
</dbReference>
<gene>
    <name evidence="4" type="primary">bioB_32</name>
    <name evidence="4" type="ORF">SDC9_175344</name>
</gene>
<dbReference type="EC" id="2.8.1.6" evidence="4"/>
<comment type="cofactor">
    <cofactor evidence="1">
        <name>[4Fe-4S] cluster</name>
        <dbReference type="ChEBI" id="CHEBI:49883"/>
    </cofactor>
</comment>
<reference evidence="4" key="1">
    <citation type="submission" date="2019-08" db="EMBL/GenBank/DDBJ databases">
        <authorList>
            <person name="Kucharzyk K."/>
            <person name="Murdoch R.W."/>
            <person name="Higgins S."/>
            <person name="Loffler F."/>
        </authorList>
    </citation>
    <scope>NUCLEOTIDE SEQUENCE</scope>
</reference>
<name>A0A645GNY5_9ZZZZ</name>
<sequence>MLNQDEILLTGALIRFLLPQATIRYAGGRKALGTKVFLGLRGGINGLLTGDYLTTAGESVESDMKMLQDSALKIRSHDLNI</sequence>
<dbReference type="EMBL" id="VSSQ01077962">
    <property type="protein sequence ID" value="MPN27910.1"/>
    <property type="molecule type" value="Genomic_DNA"/>
</dbReference>
<comment type="caution">
    <text evidence="4">The sequence shown here is derived from an EMBL/GenBank/DDBJ whole genome shotgun (WGS) entry which is preliminary data.</text>
</comment>
<keyword evidence="2" id="KW-0004">4Fe-4S</keyword>
<keyword evidence="2" id="KW-0479">Metal-binding</keyword>
<dbReference type="GO" id="GO:0051539">
    <property type="term" value="F:4 iron, 4 sulfur cluster binding"/>
    <property type="evidence" value="ECO:0007669"/>
    <property type="project" value="UniProtKB-KW"/>
</dbReference>
<feature type="domain" description="Biotin and thiamin synthesis-associated" evidence="3">
    <location>
        <begin position="1"/>
        <end position="74"/>
    </location>
</feature>
<proteinExistence type="predicted"/>
<protein>
    <submittedName>
        <fullName evidence="4">Biotin synthase</fullName>
        <ecNumber evidence="4">2.8.1.6</ecNumber>
    </submittedName>
</protein>
<keyword evidence="4" id="KW-0808">Transferase</keyword>
<evidence type="ECO:0000256" key="2">
    <source>
        <dbReference type="ARBA" id="ARBA00022485"/>
    </source>
</evidence>
<dbReference type="AlphaFoldDB" id="A0A645GNY5"/>
<keyword evidence="2" id="KW-0411">Iron-sulfur</keyword>